<evidence type="ECO:0000313" key="2">
    <source>
        <dbReference type="Proteomes" id="UP000000763"/>
    </source>
</evidence>
<dbReference type="InterPro" id="IPR025886">
    <property type="entry name" value="PP2-like"/>
</dbReference>
<evidence type="ECO:0000313" key="1">
    <source>
        <dbReference type="EMBL" id="BAD33708.1"/>
    </source>
</evidence>
<protein>
    <submittedName>
        <fullName evidence="1">Uncharacterized protein</fullName>
    </submittedName>
</protein>
<reference evidence="2" key="1">
    <citation type="journal article" date="2005" name="Nature">
        <title>The map-based sequence of the rice genome.</title>
        <authorList>
            <consortium name="International rice genome sequencing project (IRGSP)"/>
            <person name="Matsumoto T."/>
            <person name="Wu J."/>
            <person name="Kanamori H."/>
            <person name="Katayose Y."/>
            <person name="Fujisawa M."/>
            <person name="Namiki N."/>
            <person name="Mizuno H."/>
            <person name="Yamamoto K."/>
            <person name="Antonio B.A."/>
            <person name="Baba T."/>
            <person name="Sakata K."/>
            <person name="Nagamura Y."/>
            <person name="Aoki H."/>
            <person name="Arikawa K."/>
            <person name="Arita K."/>
            <person name="Bito T."/>
            <person name="Chiden Y."/>
            <person name="Fujitsuka N."/>
            <person name="Fukunaka R."/>
            <person name="Hamada M."/>
            <person name="Harada C."/>
            <person name="Hayashi A."/>
            <person name="Hijishita S."/>
            <person name="Honda M."/>
            <person name="Hosokawa S."/>
            <person name="Ichikawa Y."/>
            <person name="Idonuma A."/>
            <person name="Iijima M."/>
            <person name="Ikeda M."/>
            <person name="Ikeno M."/>
            <person name="Ito K."/>
            <person name="Ito S."/>
            <person name="Ito T."/>
            <person name="Ito Y."/>
            <person name="Ito Y."/>
            <person name="Iwabuchi A."/>
            <person name="Kamiya K."/>
            <person name="Karasawa W."/>
            <person name="Kurita K."/>
            <person name="Katagiri S."/>
            <person name="Kikuta A."/>
            <person name="Kobayashi H."/>
            <person name="Kobayashi N."/>
            <person name="Machita K."/>
            <person name="Maehara T."/>
            <person name="Masukawa M."/>
            <person name="Mizubayashi T."/>
            <person name="Mukai Y."/>
            <person name="Nagasaki H."/>
            <person name="Nagata Y."/>
            <person name="Naito S."/>
            <person name="Nakashima M."/>
            <person name="Nakama Y."/>
            <person name="Nakamichi Y."/>
            <person name="Nakamura M."/>
            <person name="Meguro A."/>
            <person name="Negishi M."/>
            <person name="Ohta I."/>
            <person name="Ohta T."/>
            <person name="Okamoto M."/>
            <person name="Ono N."/>
            <person name="Saji S."/>
            <person name="Sakaguchi M."/>
            <person name="Sakai K."/>
            <person name="Shibata M."/>
            <person name="Shimokawa T."/>
            <person name="Song J."/>
            <person name="Takazaki Y."/>
            <person name="Terasawa K."/>
            <person name="Tsugane M."/>
            <person name="Tsuji K."/>
            <person name="Ueda S."/>
            <person name="Waki K."/>
            <person name="Yamagata H."/>
            <person name="Yamamoto M."/>
            <person name="Yamamoto S."/>
            <person name="Yamane H."/>
            <person name="Yoshiki S."/>
            <person name="Yoshihara R."/>
            <person name="Yukawa K."/>
            <person name="Zhong H."/>
            <person name="Yano M."/>
            <person name="Yuan Q."/>
            <person name="Ouyang S."/>
            <person name="Liu J."/>
            <person name="Jones K.M."/>
            <person name="Gansberger K."/>
            <person name="Moffat K."/>
            <person name="Hill J."/>
            <person name="Bera J."/>
            <person name="Fadrosh D."/>
            <person name="Jin S."/>
            <person name="Johri S."/>
            <person name="Kim M."/>
            <person name="Overton L."/>
            <person name="Reardon M."/>
            <person name="Tsitrin T."/>
            <person name="Vuong H."/>
            <person name="Weaver B."/>
            <person name="Ciecko A."/>
            <person name="Tallon L."/>
            <person name="Jackson J."/>
            <person name="Pai G."/>
            <person name="Aken S.V."/>
            <person name="Utterback T."/>
            <person name="Reidmuller S."/>
            <person name="Feldblyum T."/>
            <person name="Hsiao J."/>
            <person name="Zismann V."/>
            <person name="Iobst S."/>
            <person name="de Vazeille A.R."/>
            <person name="Buell C.R."/>
            <person name="Ying K."/>
            <person name="Li Y."/>
            <person name="Lu T."/>
            <person name="Huang Y."/>
            <person name="Zhao Q."/>
            <person name="Feng Q."/>
            <person name="Zhang L."/>
            <person name="Zhu J."/>
            <person name="Weng Q."/>
            <person name="Mu J."/>
            <person name="Lu Y."/>
            <person name="Fan D."/>
            <person name="Liu Y."/>
            <person name="Guan J."/>
            <person name="Zhang Y."/>
            <person name="Yu S."/>
            <person name="Liu X."/>
            <person name="Zhang Y."/>
            <person name="Hong G."/>
            <person name="Han B."/>
            <person name="Choisne N."/>
            <person name="Demange N."/>
            <person name="Orjeda G."/>
            <person name="Samain S."/>
            <person name="Cattolico L."/>
            <person name="Pelletier E."/>
            <person name="Couloux A."/>
            <person name="Segurens B."/>
            <person name="Wincker P."/>
            <person name="D'Hont A."/>
            <person name="Scarpelli C."/>
            <person name="Weissenbach J."/>
            <person name="Salanoubat M."/>
            <person name="Quetier F."/>
            <person name="Yu Y."/>
            <person name="Kim H.R."/>
            <person name="Rambo T."/>
            <person name="Currie J."/>
            <person name="Collura K."/>
            <person name="Luo M."/>
            <person name="Yang T."/>
            <person name="Ammiraju J.S.S."/>
            <person name="Engler F."/>
            <person name="Soderlund C."/>
            <person name="Wing R.A."/>
            <person name="Palmer L.E."/>
            <person name="de la Bastide M."/>
            <person name="Spiegel L."/>
            <person name="Nascimento L."/>
            <person name="Zutavern T."/>
            <person name="O'Shaughnessy A."/>
            <person name="Dike S."/>
            <person name="Dedhia N."/>
            <person name="Preston R."/>
            <person name="Balija V."/>
            <person name="McCombie W.R."/>
            <person name="Chow T."/>
            <person name="Chen H."/>
            <person name="Chung M."/>
            <person name="Chen C."/>
            <person name="Shaw J."/>
            <person name="Wu H."/>
            <person name="Hsiao K."/>
            <person name="Chao Y."/>
            <person name="Chu M."/>
            <person name="Cheng C."/>
            <person name="Hour A."/>
            <person name="Lee P."/>
            <person name="Lin S."/>
            <person name="Lin Y."/>
            <person name="Liou J."/>
            <person name="Liu S."/>
            <person name="Hsing Y."/>
            <person name="Raghuvanshi S."/>
            <person name="Mohanty A."/>
            <person name="Bharti A.K."/>
            <person name="Gaur A."/>
            <person name="Gupta V."/>
            <person name="Kumar D."/>
            <person name="Ravi V."/>
            <person name="Vij S."/>
            <person name="Kapur A."/>
            <person name="Khurana P."/>
            <person name="Khurana P."/>
            <person name="Khurana J.P."/>
            <person name="Tyagi A.K."/>
            <person name="Gaikwad K."/>
            <person name="Singh A."/>
            <person name="Dalal V."/>
            <person name="Srivastava S."/>
            <person name="Dixit A."/>
            <person name="Pal A.K."/>
            <person name="Ghazi I.A."/>
            <person name="Yadav M."/>
            <person name="Pandit A."/>
            <person name="Bhargava A."/>
            <person name="Sureshbabu K."/>
            <person name="Batra K."/>
            <person name="Sharma T.R."/>
            <person name="Mohapatra T."/>
            <person name="Singh N.K."/>
            <person name="Messing J."/>
            <person name="Nelson A.B."/>
            <person name="Fuks G."/>
            <person name="Kavchok S."/>
            <person name="Keizer G."/>
            <person name="Linton E."/>
            <person name="Llaca V."/>
            <person name="Song R."/>
            <person name="Tanyolac B."/>
            <person name="Young S."/>
            <person name="Ho-Il K."/>
            <person name="Hahn J.H."/>
            <person name="Sangsakoo G."/>
            <person name="Vanavichit A."/>
            <person name="de Mattos Luiz.A.T."/>
            <person name="Zimmer P.D."/>
            <person name="Malone G."/>
            <person name="Dellagostin O."/>
            <person name="de Oliveira A.C."/>
            <person name="Bevan M."/>
            <person name="Bancroft I."/>
            <person name="Minx P."/>
            <person name="Cordum H."/>
            <person name="Wilson R."/>
            <person name="Cheng Z."/>
            <person name="Jin W."/>
            <person name="Jiang J."/>
            <person name="Leong S.A."/>
            <person name="Iwama H."/>
            <person name="Gojobori T."/>
            <person name="Itoh T."/>
            <person name="Niimura Y."/>
            <person name="Fujii Y."/>
            <person name="Habara T."/>
            <person name="Sakai H."/>
            <person name="Sato Y."/>
            <person name="Wilson G."/>
            <person name="Kumar K."/>
            <person name="McCouch S."/>
            <person name="Juretic N."/>
            <person name="Hoen D."/>
            <person name="Wright S."/>
            <person name="Bruskiewich R."/>
            <person name="Bureau T."/>
            <person name="Miyao A."/>
            <person name="Hirochika H."/>
            <person name="Nishikawa T."/>
            <person name="Kadowaki K."/>
            <person name="Sugiura M."/>
            <person name="Burr B."/>
            <person name="Sasaki T."/>
        </authorList>
    </citation>
    <scope>NUCLEOTIDE SEQUENCE [LARGE SCALE GENOMIC DNA]</scope>
    <source>
        <strain evidence="2">cv. Nipponbare</strain>
    </source>
</reference>
<gene>
    <name evidence="1" type="primary">P0584D02.42</name>
</gene>
<dbReference type="Proteomes" id="UP000000763">
    <property type="component" value="Chromosome 9"/>
</dbReference>
<name>Q69NR2_ORYSJ</name>
<dbReference type="AlphaFoldDB" id="Q69NR2"/>
<accession>Q69NR2</accession>
<dbReference type="Pfam" id="PF14299">
    <property type="entry name" value="PP2"/>
    <property type="match status" value="1"/>
</dbReference>
<sequence>MAPPEIAISPCYRTFQERTSAIPMVYFRKSFAIRPATLEILHKLEETETVHATCSVVLAQISSTPISKLMNDLKLMAVTFSRQPSTRVERYEVFSPVPSLSKPPTNKSSKSKLRLLTIVSPWVTRFAECAELLDTSSLRLCGERVVATSRVSVDPAARSGASDVSYPTERDDGWMEVKLAEFSNDERMLTEAAVMVDFREVNDHVKKIGLIVEGLEFRPTIH</sequence>
<proteinExistence type="predicted"/>
<organism evidence="1 2">
    <name type="scientific">Oryza sativa subsp. japonica</name>
    <name type="common">Rice</name>
    <dbReference type="NCBI Taxonomy" id="39947"/>
    <lineage>
        <taxon>Eukaryota</taxon>
        <taxon>Viridiplantae</taxon>
        <taxon>Streptophyta</taxon>
        <taxon>Embryophyta</taxon>
        <taxon>Tracheophyta</taxon>
        <taxon>Spermatophyta</taxon>
        <taxon>Magnoliopsida</taxon>
        <taxon>Liliopsida</taxon>
        <taxon>Poales</taxon>
        <taxon>Poaceae</taxon>
        <taxon>BOP clade</taxon>
        <taxon>Oryzoideae</taxon>
        <taxon>Oryzeae</taxon>
        <taxon>Oryzinae</taxon>
        <taxon>Oryza</taxon>
        <taxon>Oryza sativa</taxon>
    </lineage>
</organism>
<dbReference type="EMBL" id="AP005634">
    <property type="protein sequence ID" value="BAD33708.1"/>
    <property type="molecule type" value="Genomic_DNA"/>
</dbReference>
<reference evidence="2" key="2">
    <citation type="journal article" date="2008" name="Nucleic Acids Res.">
        <title>The rice annotation project database (RAP-DB): 2008 update.</title>
        <authorList>
            <consortium name="The rice annotation project (RAP)"/>
        </authorList>
    </citation>
    <scope>GENOME REANNOTATION</scope>
    <source>
        <strain evidence="2">cv. Nipponbare</strain>
    </source>
</reference>